<keyword evidence="6" id="KW-0552">Olfaction</keyword>
<evidence type="ECO:0000256" key="15">
    <source>
        <dbReference type="ARBA" id="ARBA00064300"/>
    </source>
</evidence>
<evidence type="ECO:0000256" key="10">
    <source>
        <dbReference type="ARBA" id="ARBA00023170"/>
    </source>
</evidence>
<dbReference type="GO" id="GO:0060170">
    <property type="term" value="C:ciliary membrane"/>
    <property type="evidence" value="ECO:0007669"/>
    <property type="project" value="UniProtKB-SubCell"/>
</dbReference>
<dbReference type="eggNOG" id="ENOG502RT73">
    <property type="taxonomic scope" value="Eukaryota"/>
</dbReference>
<feature type="transmembrane region" description="Helical" evidence="19">
    <location>
        <begin position="128"/>
        <end position="151"/>
    </location>
</feature>
<feature type="transmembrane region" description="Helical" evidence="19">
    <location>
        <begin position="84"/>
        <end position="108"/>
    </location>
</feature>
<keyword evidence="2" id="KW-1003">Cell membrane</keyword>
<evidence type="ECO:0000256" key="19">
    <source>
        <dbReference type="SAM" id="Phobius"/>
    </source>
</evidence>
<dbReference type="Pfam" id="PF10326">
    <property type="entry name" value="7TM_GPCR_Str"/>
    <property type="match status" value="1"/>
</dbReference>
<proteinExistence type="inferred from homology"/>
<sequence>MLSLHTIYQRISGCIAIFNNIILIFLIIYKSHHRVGKYKYLMIYISLFELLYATLDVMGAPTIFTKDSVFVVAIYTEQTLVPEMFSEVFCDWYCVFFGVSMAIFAIHFIYRYLVVSENKMLKNHDSKLIFGILAFPFLFGLFWLWLVRFFISPTEKSDQFLIENHLDKIGVNINDVNYAGVYFWPVGEDGRNHIHWRSSIGIFIMSIAITISVAIIFVFGYKCYNETCTLIKQATQSDSFNKLQTQLFYALVLQTAIPVILMHIPASTGFIASFFNCFIEIFGEVSSVTICLYPLLDPLPNLFIITSYREAIIDAMKAVKQRVFHCKSFKAQVGTGTTITLDSQSHPVSGLPTN</sequence>
<keyword evidence="5 19" id="KW-0812">Transmembrane</keyword>
<keyword evidence="10" id="KW-0675">Receptor</keyword>
<evidence type="ECO:0000256" key="5">
    <source>
        <dbReference type="ARBA" id="ARBA00022692"/>
    </source>
</evidence>
<evidence type="ECO:0000313" key="20">
    <source>
        <dbReference type="EMBL" id="EGT52869.1"/>
    </source>
</evidence>
<evidence type="ECO:0000256" key="3">
    <source>
        <dbReference type="ARBA" id="ARBA00022500"/>
    </source>
</evidence>
<evidence type="ECO:0000313" key="21">
    <source>
        <dbReference type="Proteomes" id="UP000008068"/>
    </source>
</evidence>
<keyword evidence="11" id="KW-0325">Glycoprotein</keyword>
<evidence type="ECO:0000256" key="16">
    <source>
        <dbReference type="ARBA" id="ARBA00067967"/>
    </source>
</evidence>
<dbReference type="EMBL" id="GL380312">
    <property type="protein sequence ID" value="EGT52869.1"/>
    <property type="molecule type" value="Genomic_DNA"/>
</dbReference>
<evidence type="ECO:0000256" key="13">
    <source>
        <dbReference type="ARBA" id="ARBA00054965"/>
    </source>
</evidence>
<evidence type="ECO:0000256" key="2">
    <source>
        <dbReference type="ARBA" id="ARBA00022475"/>
    </source>
</evidence>
<evidence type="ECO:0000256" key="7">
    <source>
        <dbReference type="ARBA" id="ARBA00022989"/>
    </source>
</evidence>
<keyword evidence="9 19" id="KW-0472">Membrane</keyword>
<reference evidence="21" key="1">
    <citation type="submission" date="2011-07" db="EMBL/GenBank/DDBJ databases">
        <authorList>
            <consortium name="Caenorhabditis brenneri Sequencing and Analysis Consortium"/>
            <person name="Wilson R.K."/>
        </authorList>
    </citation>
    <scope>NUCLEOTIDE SEQUENCE [LARGE SCALE GENOMIC DNA]</scope>
    <source>
        <strain evidence="21">PB2801</strain>
    </source>
</reference>
<dbReference type="FunCoup" id="G0PEC9">
    <property type="interactions" value="2"/>
</dbReference>
<name>G0PEC9_CAEBE</name>
<dbReference type="GO" id="GO:0038022">
    <property type="term" value="F:G protein-coupled olfactory receptor activity"/>
    <property type="evidence" value="ECO:0007669"/>
    <property type="project" value="TreeGrafter"/>
</dbReference>
<comment type="similarity">
    <text evidence="14">Belongs to the nematode receptor-like protein str family.</text>
</comment>
<comment type="subcellular location">
    <subcellularLocation>
        <location evidence="1">Cell projection</location>
        <location evidence="1">Cilium membrane</location>
        <topology evidence="1">Multi-pass membrane protein</topology>
    </subcellularLocation>
</comment>
<gene>
    <name evidence="20" type="ORF">CAEBREN_07570</name>
</gene>
<dbReference type="SUPFAM" id="SSF81321">
    <property type="entry name" value="Family A G protein-coupled receptor-like"/>
    <property type="match status" value="1"/>
</dbReference>
<dbReference type="GO" id="GO:0006935">
    <property type="term" value="P:chemotaxis"/>
    <property type="evidence" value="ECO:0007669"/>
    <property type="project" value="UniProtKB-KW"/>
</dbReference>
<organism evidence="21">
    <name type="scientific">Caenorhabditis brenneri</name>
    <name type="common">Nematode worm</name>
    <dbReference type="NCBI Taxonomy" id="135651"/>
    <lineage>
        <taxon>Eukaryota</taxon>
        <taxon>Metazoa</taxon>
        <taxon>Ecdysozoa</taxon>
        <taxon>Nematoda</taxon>
        <taxon>Chromadorea</taxon>
        <taxon>Rhabditida</taxon>
        <taxon>Rhabditina</taxon>
        <taxon>Rhabditomorpha</taxon>
        <taxon>Rhabditoidea</taxon>
        <taxon>Rhabditidae</taxon>
        <taxon>Peloderinae</taxon>
        <taxon>Caenorhabditis</taxon>
    </lineage>
</organism>
<dbReference type="GO" id="GO:0042048">
    <property type="term" value="P:olfactory behavior"/>
    <property type="evidence" value="ECO:0007669"/>
    <property type="project" value="TreeGrafter"/>
</dbReference>
<dbReference type="AlphaFoldDB" id="G0PEC9"/>
<evidence type="ECO:0000256" key="1">
    <source>
        <dbReference type="ARBA" id="ARBA00004272"/>
    </source>
</evidence>
<keyword evidence="3" id="KW-0145">Chemotaxis</keyword>
<protein>
    <recommendedName>
        <fullName evidence="16">Serpentine receptor class r-10</fullName>
    </recommendedName>
    <alternativeName>
        <fullName evidence="17">Odorant response abnormal protein 10</fullName>
    </alternativeName>
    <alternativeName>
        <fullName evidence="18">Olfactory receptor 10</fullName>
    </alternativeName>
</protein>
<feature type="transmembrane region" description="Helical" evidence="19">
    <location>
        <begin position="6"/>
        <end position="29"/>
    </location>
</feature>
<accession>G0PEC9</accession>
<evidence type="ECO:0000256" key="8">
    <source>
        <dbReference type="ARBA" id="ARBA00023069"/>
    </source>
</evidence>
<dbReference type="HOGENOM" id="CLU_036335_2_0_1"/>
<feature type="transmembrane region" description="Helical" evidence="19">
    <location>
        <begin position="200"/>
        <end position="224"/>
    </location>
</feature>
<keyword evidence="8" id="KW-0969">Cilium</keyword>
<evidence type="ECO:0000256" key="17">
    <source>
        <dbReference type="ARBA" id="ARBA00078653"/>
    </source>
</evidence>
<dbReference type="Proteomes" id="UP000008068">
    <property type="component" value="Unassembled WGS sequence"/>
</dbReference>
<dbReference type="InterPro" id="IPR019428">
    <property type="entry name" value="7TM_GPCR_serpentine_rcpt_Str"/>
</dbReference>
<evidence type="ECO:0000256" key="11">
    <source>
        <dbReference type="ARBA" id="ARBA00023180"/>
    </source>
</evidence>
<evidence type="ECO:0000256" key="4">
    <source>
        <dbReference type="ARBA" id="ARBA00022606"/>
    </source>
</evidence>
<keyword evidence="7 19" id="KW-1133">Transmembrane helix</keyword>
<comment type="subunit">
    <text evidence="15">Interacts with odr-4.</text>
</comment>
<feature type="transmembrane region" description="Helical" evidence="19">
    <location>
        <begin position="245"/>
        <end position="264"/>
    </location>
</feature>
<evidence type="ECO:0000256" key="12">
    <source>
        <dbReference type="ARBA" id="ARBA00023273"/>
    </source>
</evidence>
<dbReference type="PANTHER" id="PTHR22943">
    <property type="entry name" value="7-TRANSMEMBRANE DOMAIN RECEPTOR C.ELEGANS"/>
    <property type="match status" value="1"/>
</dbReference>
<keyword evidence="21" id="KW-1185">Reference proteome</keyword>
<keyword evidence="4" id="KW-0716">Sensory transduction</keyword>
<evidence type="ECO:0000256" key="14">
    <source>
        <dbReference type="ARBA" id="ARBA00061678"/>
    </source>
</evidence>
<evidence type="ECO:0000256" key="9">
    <source>
        <dbReference type="ARBA" id="ARBA00023136"/>
    </source>
</evidence>
<comment type="function">
    <text evidence="13">An odorant receptor which affects chemotaxis to the volatile odorant diacetyl. Specifies AWA neuronal cell fate via the odr-7 pathway.</text>
</comment>
<evidence type="ECO:0000256" key="6">
    <source>
        <dbReference type="ARBA" id="ARBA00022725"/>
    </source>
</evidence>
<keyword evidence="12" id="KW-0966">Cell projection</keyword>
<dbReference type="PANTHER" id="PTHR22943:SF245">
    <property type="entry name" value="SEVEN TM RECEPTOR"/>
    <property type="match status" value="1"/>
</dbReference>
<dbReference type="OrthoDB" id="5858623at2759"/>
<dbReference type="FunFam" id="1.20.1070.10:FF:000128">
    <property type="entry name" value="Seven TM Receptor"/>
    <property type="match status" value="1"/>
</dbReference>
<dbReference type="InParanoid" id="G0PEC9"/>
<feature type="transmembrane region" description="Helical" evidence="19">
    <location>
        <begin position="41"/>
        <end position="64"/>
    </location>
</feature>
<evidence type="ECO:0000256" key="18">
    <source>
        <dbReference type="ARBA" id="ARBA00082489"/>
    </source>
</evidence>